<dbReference type="PROSITE" id="PS51725">
    <property type="entry name" value="ABM"/>
    <property type="match status" value="1"/>
</dbReference>
<dbReference type="KEGG" id="hdn:Hden_0875"/>
<organism evidence="2 3">
    <name type="scientific">Hyphomicrobium denitrificans (strain ATCC 51888 / DSM 1869 / NCIMB 11706 / TK 0415)</name>
    <dbReference type="NCBI Taxonomy" id="582899"/>
    <lineage>
        <taxon>Bacteria</taxon>
        <taxon>Pseudomonadati</taxon>
        <taxon>Pseudomonadota</taxon>
        <taxon>Alphaproteobacteria</taxon>
        <taxon>Hyphomicrobiales</taxon>
        <taxon>Hyphomicrobiaceae</taxon>
        <taxon>Hyphomicrobium</taxon>
    </lineage>
</organism>
<dbReference type="GO" id="GO:0004497">
    <property type="term" value="F:monooxygenase activity"/>
    <property type="evidence" value="ECO:0007669"/>
    <property type="project" value="UniProtKB-KW"/>
</dbReference>
<protein>
    <submittedName>
        <fullName evidence="2">Antibiotic biosynthesis monooxygenase</fullName>
    </submittedName>
</protein>
<dbReference type="PANTHER" id="PTHR34474">
    <property type="entry name" value="SIGNAL TRANSDUCTION PROTEIN TRAP"/>
    <property type="match status" value="1"/>
</dbReference>
<keyword evidence="3" id="KW-1185">Reference proteome</keyword>
<name>D8JUA2_HYPDA</name>
<dbReference type="eggNOG" id="COG2329">
    <property type="taxonomic scope" value="Bacteria"/>
</dbReference>
<dbReference type="OrthoDB" id="9798115at2"/>
<evidence type="ECO:0000259" key="1">
    <source>
        <dbReference type="PROSITE" id="PS51725"/>
    </source>
</evidence>
<keyword evidence="2" id="KW-0503">Monooxygenase</keyword>
<feature type="domain" description="ABM" evidence="1">
    <location>
        <begin position="2"/>
        <end position="93"/>
    </location>
</feature>
<dbReference type="RefSeq" id="WP_013214907.1">
    <property type="nucleotide sequence ID" value="NC_014313.1"/>
</dbReference>
<dbReference type="Pfam" id="PF03992">
    <property type="entry name" value="ABM"/>
    <property type="match status" value="1"/>
</dbReference>
<accession>D8JUA2</accession>
<dbReference type="SUPFAM" id="SSF54909">
    <property type="entry name" value="Dimeric alpha+beta barrel"/>
    <property type="match status" value="1"/>
</dbReference>
<dbReference type="STRING" id="582899.Hden_0875"/>
<keyword evidence="2" id="KW-0560">Oxidoreductase</keyword>
<dbReference type="InterPro" id="IPR050404">
    <property type="entry name" value="Heme-degrading_MO"/>
</dbReference>
<dbReference type="Proteomes" id="UP000002033">
    <property type="component" value="Chromosome"/>
</dbReference>
<evidence type="ECO:0000313" key="2">
    <source>
        <dbReference type="EMBL" id="ADJ22692.1"/>
    </source>
</evidence>
<dbReference type="Gene3D" id="3.30.70.100">
    <property type="match status" value="1"/>
</dbReference>
<dbReference type="EMBL" id="CP002083">
    <property type="protein sequence ID" value="ADJ22692.1"/>
    <property type="molecule type" value="Genomic_DNA"/>
</dbReference>
<evidence type="ECO:0000313" key="3">
    <source>
        <dbReference type="Proteomes" id="UP000002033"/>
    </source>
</evidence>
<dbReference type="PANTHER" id="PTHR34474:SF2">
    <property type="entry name" value="SIGNAL TRANSDUCTION PROTEIN TRAP"/>
    <property type="match status" value="1"/>
</dbReference>
<gene>
    <name evidence="2" type="ordered locus">Hden_0875</name>
</gene>
<proteinExistence type="predicted"/>
<dbReference type="InterPro" id="IPR011008">
    <property type="entry name" value="Dimeric_a/b-barrel"/>
</dbReference>
<reference evidence="3" key="1">
    <citation type="journal article" date="2011" name="J. Bacteriol.">
        <title>Genome sequences of eight morphologically diverse alphaproteobacteria.</title>
        <authorList>
            <consortium name="US DOE Joint Genome Institute"/>
            <person name="Brown P.J."/>
            <person name="Kysela D.T."/>
            <person name="Buechlein A."/>
            <person name="Hemmerich C."/>
            <person name="Brun Y.V."/>
        </authorList>
    </citation>
    <scope>NUCLEOTIDE SEQUENCE [LARGE SCALE GENOMIC DNA]</scope>
    <source>
        <strain evidence="3">ATCC 51888 / DSM 1869 / NCIB 11706 / TK 0415</strain>
    </source>
</reference>
<dbReference type="HOGENOM" id="CLU_141544_0_0_5"/>
<dbReference type="InterPro" id="IPR007138">
    <property type="entry name" value="ABM_dom"/>
</dbReference>
<sequence>MFIAMNRFKVIKGQESEFEAAWKGRDSHLNRMKGFIEFHLLRGPENEDHTLYSSHTTWSSFADFDAWTKSEEFRASHRGAGDRKPMFLGHPQFEGFHVIQSLSLNNKAAAE</sequence>
<dbReference type="AlphaFoldDB" id="D8JUA2"/>